<reference evidence="1 2" key="1">
    <citation type="journal article" date="2009" name="Appl. Environ. Microbiol.">
        <title>Three genomes from the phylum Acidobacteria provide insight into the lifestyles of these microorganisms in soils.</title>
        <authorList>
            <person name="Ward N.L."/>
            <person name="Challacombe J.F."/>
            <person name="Janssen P.H."/>
            <person name="Henrissat B."/>
            <person name="Coutinho P.M."/>
            <person name="Wu M."/>
            <person name="Xie G."/>
            <person name="Haft D.H."/>
            <person name="Sait M."/>
            <person name="Badger J."/>
            <person name="Barabote R.D."/>
            <person name="Bradley B."/>
            <person name="Brettin T.S."/>
            <person name="Brinkac L.M."/>
            <person name="Bruce D."/>
            <person name="Creasy T."/>
            <person name="Daugherty S.C."/>
            <person name="Davidsen T.M."/>
            <person name="DeBoy R.T."/>
            <person name="Detter J.C."/>
            <person name="Dodson R.J."/>
            <person name="Durkin A.S."/>
            <person name="Ganapathy A."/>
            <person name="Gwinn-Giglio M."/>
            <person name="Han C.S."/>
            <person name="Khouri H."/>
            <person name="Kiss H."/>
            <person name="Kothari S.P."/>
            <person name="Madupu R."/>
            <person name="Nelson K.E."/>
            <person name="Nelson W.C."/>
            <person name="Paulsen I."/>
            <person name="Penn K."/>
            <person name="Ren Q."/>
            <person name="Rosovitz M.J."/>
            <person name="Selengut J.D."/>
            <person name="Shrivastava S."/>
            <person name="Sullivan S.A."/>
            <person name="Tapia R."/>
            <person name="Thompson L.S."/>
            <person name="Watkins K.L."/>
            <person name="Yang Q."/>
            <person name="Yu C."/>
            <person name="Zafar N."/>
            <person name="Zhou L."/>
            <person name="Kuske C.R."/>
        </authorList>
    </citation>
    <scope>NUCLEOTIDE SEQUENCE [LARGE SCALE GENOMIC DNA]</scope>
    <source>
        <strain evidence="1 2">Ellin345</strain>
    </source>
</reference>
<dbReference type="EnsemblBacteria" id="ABF41158">
    <property type="protein sequence ID" value="ABF41158"/>
    <property type="gene ID" value="Acid345_2157"/>
</dbReference>
<evidence type="ECO:0000313" key="1">
    <source>
        <dbReference type="EMBL" id="ABF41158.1"/>
    </source>
</evidence>
<proteinExistence type="predicted"/>
<protein>
    <recommendedName>
        <fullName evidence="3">SIS domain-containing protein</fullName>
    </recommendedName>
</protein>
<sequence>MCQAIGRKLDSTRKETVMATAVYFNPVRTQFDWHRRIVDSLGLHFVATASVTETLHFMEEKFVSLVLLSNSGGYGLEDAAFPIKARHTDTKVVVLASNQAPDRLPDHVDAWICVADHEDIVRERLRAFAGSEVAVS</sequence>
<name>Q1IPP2_KORVE</name>
<dbReference type="KEGG" id="aba:Acid345_2157"/>
<keyword evidence="2" id="KW-1185">Reference proteome</keyword>
<organism evidence="1 2">
    <name type="scientific">Koribacter versatilis (strain Ellin345)</name>
    <dbReference type="NCBI Taxonomy" id="204669"/>
    <lineage>
        <taxon>Bacteria</taxon>
        <taxon>Pseudomonadati</taxon>
        <taxon>Acidobacteriota</taxon>
        <taxon>Terriglobia</taxon>
        <taxon>Terriglobales</taxon>
        <taxon>Candidatus Korobacteraceae</taxon>
        <taxon>Candidatus Korobacter</taxon>
    </lineage>
</organism>
<evidence type="ECO:0008006" key="3">
    <source>
        <dbReference type="Google" id="ProtNLM"/>
    </source>
</evidence>
<gene>
    <name evidence="1" type="ordered locus">Acid345_2157</name>
</gene>
<accession>Q1IPP2</accession>
<evidence type="ECO:0000313" key="2">
    <source>
        <dbReference type="Proteomes" id="UP000002432"/>
    </source>
</evidence>
<dbReference type="HOGENOM" id="CLU_1872726_0_0_0"/>
<dbReference type="STRING" id="204669.Acid345_2157"/>
<dbReference type="AlphaFoldDB" id="Q1IPP2"/>
<dbReference type="EMBL" id="CP000360">
    <property type="protein sequence ID" value="ABF41158.1"/>
    <property type="molecule type" value="Genomic_DNA"/>
</dbReference>
<dbReference type="Proteomes" id="UP000002432">
    <property type="component" value="Chromosome"/>
</dbReference>